<keyword evidence="2" id="KW-0436">Ligase</keyword>
<protein>
    <submittedName>
        <fullName evidence="2">Diphthine--ammonia ligase</fullName>
    </submittedName>
</protein>
<dbReference type="RefSeq" id="WP_344789320.1">
    <property type="nucleotide sequence ID" value="NZ_BAABCA010000007.1"/>
</dbReference>
<feature type="domain" description="Diphthamide synthase" evidence="1">
    <location>
        <begin position="6"/>
        <end position="209"/>
    </location>
</feature>
<dbReference type="Proteomes" id="UP001501496">
    <property type="component" value="Unassembled WGS sequence"/>
</dbReference>
<dbReference type="InterPro" id="IPR002761">
    <property type="entry name" value="Diphthami_syn_dom"/>
</dbReference>
<dbReference type="PIRSF" id="PIRSF039123">
    <property type="entry name" value="Diphthamide_synthase"/>
    <property type="match status" value="1"/>
</dbReference>
<keyword evidence="3" id="KW-1185">Reference proteome</keyword>
<dbReference type="CDD" id="cd01994">
    <property type="entry name" value="AANH_PF0828-like"/>
    <property type="match status" value="1"/>
</dbReference>
<reference evidence="3" key="1">
    <citation type="journal article" date="2019" name="Int. J. Syst. Evol. Microbiol.">
        <title>The Global Catalogue of Microorganisms (GCM) 10K type strain sequencing project: providing services to taxonomists for standard genome sequencing and annotation.</title>
        <authorList>
            <consortium name="The Broad Institute Genomics Platform"/>
            <consortium name="The Broad Institute Genome Sequencing Center for Infectious Disease"/>
            <person name="Wu L."/>
            <person name="Ma J."/>
        </authorList>
    </citation>
    <scope>NUCLEOTIDE SEQUENCE [LARGE SCALE GENOMIC DNA]</scope>
    <source>
        <strain evidence="3">JCM 17630</strain>
    </source>
</reference>
<dbReference type="Gene3D" id="3.90.1490.10">
    <property type="entry name" value="putative n-type atp pyrophosphatase, domain 2"/>
    <property type="match status" value="1"/>
</dbReference>
<dbReference type="InterPro" id="IPR030662">
    <property type="entry name" value="DPH6/MJ0570"/>
</dbReference>
<sequence length="241" mass="27948">MNKHKTYFNWSTGKDSALALYHLLQDERYSVSELITTINSHYNRVSMHGLRKELLIAQTDALEIPISLIELPEMPSMEVYEQKMEETVSRLKDNGFTHSAFGDIFLEDLRVYRENKLKQQGFEAIFPIWKRNTKELIYEFLDLGFKTIIVCANSKYLGENFVGTVIDKDFIDNLPESVDPCGENGEFHTFCFDGPIFKTPISFTIGEKVYREYNAPKQDNDSVCKSDAEKYGVWYCDLLLK</sequence>
<gene>
    <name evidence="2" type="ORF">GCM10022291_31590</name>
</gene>
<dbReference type="SUPFAM" id="SSF52402">
    <property type="entry name" value="Adenine nucleotide alpha hydrolases-like"/>
    <property type="match status" value="1"/>
</dbReference>
<dbReference type="Pfam" id="PF01902">
    <property type="entry name" value="Diphthami_syn_2"/>
    <property type="match status" value="1"/>
</dbReference>
<dbReference type="Gene3D" id="3.40.50.620">
    <property type="entry name" value="HUPs"/>
    <property type="match status" value="1"/>
</dbReference>
<dbReference type="EMBL" id="BAABCA010000007">
    <property type="protein sequence ID" value="GAA4238994.1"/>
    <property type="molecule type" value="Genomic_DNA"/>
</dbReference>
<dbReference type="GO" id="GO:0016874">
    <property type="term" value="F:ligase activity"/>
    <property type="evidence" value="ECO:0007669"/>
    <property type="project" value="UniProtKB-KW"/>
</dbReference>
<evidence type="ECO:0000313" key="2">
    <source>
        <dbReference type="EMBL" id="GAA4238994.1"/>
    </source>
</evidence>
<comment type="caution">
    <text evidence="2">The sequence shown here is derived from an EMBL/GenBank/DDBJ whole genome shotgun (WGS) entry which is preliminary data.</text>
</comment>
<evidence type="ECO:0000259" key="1">
    <source>
        <dbReference type="Pfam" id="PF01902"/>
    </source>
</evidence>
<accession>A0ABP8CGP6</accession>
<name>A0ABP8CGP6_9FLAO</name>
<evidence type="ECO:0000313" key="3">
    <source>
        <dbReference type="Proteomes" id="UP001501496"/>
    </source>
</evidence>
<organism evidence="2 3">
    <name type="scientific">Postechiella marina</name>
    <dbReference type="NCBI Taxonomy" id="943941"/>
    <lineage>
        <taxon>Bacteria</taxon>
        <taxon>Pseudomonadati</taxon>
        <taxon>Bacteroidota</taxon>
        <taxon>Flavobacteriia</taxon>
        <taxon>Flavobacteriales</taxon>
        <taxon>Flavobacteriaceae</taxon>
        <taxon>Postechiella</taxon>
    </lineage>
</organism>
<proteinExistence type="predicted"/>
<dbReference type="InterPro" id="IPR014729">
    <property type="entry name" value="Rossmann-like_a/b/a_fold"/>
</dbReference>